<dbReference type="OrthoDB" id="196103at2759"/>
<dbReference type="InterPro" id="IPR010291">
    <property type="entry name" value="Ion_channel_UNC-93"/>
</dbReference>
<evidence type="ECO:0000256" key="4">
    <source>
        <dbReference type="ARBA" id="ARBA00022989"/>
    </source>
</evidence>
<feature type="transmembrane region" description="Helical" evidence="6">
    <location>
        <begin position="276"/>
        <end position="296"/>
    </location>
</feature>
<dbReference type="PANTHER" id="PTHR23294:SF12">
    <property type="entry name" value="ADP,ATP CARRIER PROTEIN"/>
    <property type="match status" value="1"/>
</dbReference>
<feature type="transmembrane region" description="Helical" evidence="6">
    <location>
        <begin position="387"/>
        <end position="408"/>
    </location>
</feature>
<dbReference type="EMBL" id="CAJGYM010000041">
    <property type="protein sequence ID" value="CAD6194133.1"/>
    <property type="molecule type" value="Genomic_DNA"/>
</dbReference>
<evidence type="ECO:0000313" key="8">
    <source>
        <dbReference type="Proteomes" id="UP000835052"/>
    </source>
</evidence>
<feature type="transmembrane region" description="Helical" evidence="6">
    <location>
        <begin position="414"/>
        <end position="434"/>
    </location>
</feature>
<evidence type="ECO:0000256" key="2">
    <source>
        <dbReference type="ARBA" id="ARBA00009172"/>
    </source>
</evidence>
<feature type="transmembrane region" description="Helical" evidence="6">
    <location>
        <begin position="83"/>
        <end position="99"/>
    </location>
</feature>
<evidence type="ECO:0000256" key="1">
    <source>
        <dbReference type="ARBA" id="ARBA00004141"/>
    </source>
</evidence>
<dbReference type="PANTHER" id="PTHR23294">
    <property type="entry name" value="ET TRANSLATION PRODUCT-RELATED"/>
    <property type="match status" value="1"/>
</dbReference>
<dbReference type="Pfam" id="PF05978">
    <property type="entry name" value="UNC-93"/>
    <property type="match status" value="1"/>
</dbReference>
<dbReference type="InterPro" id="IPR036259">
    <property type="entry name" value="MFS_trans_sf"/>
</dbReference>
<dbReference type="AlphaFoldDB" id="A0A8S1HCF4"/>
<dbReference type="SUPFAM" id="SSF103473">
    <property type="entry name" value="MFS general substrate transporter"/>
    <property type="match status" value="1"/>
</dbReference>
<dbReference type="InterPro" id="IPR051617">
    <property type="entry name" value="UNC-93-like_regulator"/>
</dbReference>
<comment type="caution">
    <text evidence="7">The sequence shown here is derived from an EMBL/GenBank/DDBJ whole genome shotgun (WGS) entry which is preliminary data.</text>
</comment>
<keyword evidence="3 6" id="KW-0812">Transmembrane</keyword>
<sequence length="457" mass="51168">MELTPRRHELLSVFLLSFGTMFMYLGYDSQSAFAESVVHSVNSRDPGRISSYAGYYGQAIHYISFAFFTFFTASLQYYLSSKWMLVMASSIFTLYYTGYMYINTYIFYFSQCALGFGYAVYNSAEGAYLSEHSSARTIDSNTAFETGIGHMGLFLGGITMFIVLTFVPHKFEGHLMTFTEETIRMIYGSLMALSFVSVIIFLMLPTKQFNSIALNSNNRITPSLRNQFERFGESMKHFNTILLAMTFVYMGCMISFMYGIYPTSLSFTSSSGTDVYMITVYLFSAGIAAFTSAMVLRPMIKRLHKFKLVVPAAVHFIAMVGALTLAYMTVPNNATIRPTGPEEEAYLRPSRTITAIIGFLMGLSDVTITMCRTVICQIAVPDYRAEVFSLTRAYQCVASCVILFVSPVLTMTSWLVILLIGLTIGLGCLITVLCRTHSNDFVAPILPLKEESPEILH</sequence>
<name>A0A8S1HCF4_9PELO</name>
<keyword evidence="4 6" id="KW-1133">Transmembrane helix</keyword>
<dbReference type="GO" id="GO:0016020">
    <property type="term" value="C:membrane"/>
    <property type="evidence" value="ECO:0007669"/>
    <property type="project" value="UniProtKB-SubCell"/>
</dbReference>
<organism evidence="7 8">
    <name type="scientific">Caenorhabditis auriculariae</name>
    <dbReference type="NCBI Taxonomy" id="2777116"/>
    <lineage>
        <taxon>Eukaryota</taxon>
        <taxon>Metazoa</taxon>
        <taxon>Ecdysozoa</taxon>
        <taxon>Nematoda</taxon>
        <taxon>Chromadorea</taxon>
        <taxon>Rhabditida</taxon>
        <taxon>Rhabditina</taxon>
        <taxon>Rhabditomorpha</taxon>
        <taxon>Rhabditoidea</taxon>
        <taxon>Rhabditidae</taxon>
        <taxon>Peloderinae</taxon>
        <taxon>Caenorhabditis</taxon>
    </lineage>
</organism>
<feature type="transmembrane region" description="Helical" evidence="6">
    <location>
        <begin position="350"/>
        <end position="375"/>
    </location>
</feature>
<feature type="transmembrane region" description="Helical" evidence="6">
    <location>
        <begin position="186"/>
        <end position="204"/>
    </location>
</feature>
<dbReference type="Gene3D" id="1.20.1250.20">
    <property type="entry name" value="MFS general substrate transporter like domains"/>
    <property type="match status" value="1"/>
</dbReference>
<proteinExistence type="inferred from homology"/>
<accession>A0A8S1HCF4</accession>
<keyword evidence="5 6" id="KW-0472">Membrane</keyword>
<feature type="transmembrane region" description="Helical" evidence="6">
    <location>
        <begin position="240"/>
        <end position="261"/>
    </location>
</feature>
<feature type="transmembrane region" description="Helical" evidence="6">
    <location>
        <begin position="308"/>
        <end position="330"/>
    </location>
</feature>
<gene>
    <name evidence="7" type="ORF">CAUJ_LOCUS10052</name>
</gene>
<comment type="subcellular location">
    <subcellularLocation>
        <location evidence="1">Membrane</location>
        <topology evidence="1">Multi-pass membrane protein</topology>
    </subcellularLocation>
</comment>
<evidence type="ECO:0000256" key="6">
    <source>
        <dbReference type="SAM" id="Phobius"/>
    </source>
</evidence>
<feature type="transmembrane region" description="Helical" evidence="6">
    <location>
        <begin position="53"/>
        <end position="71"/>
    </location>
</feature>
<dbReference type="Proteomes" id="UP000835052">
    <property type="component" value="Unassembled WGS sequence"/>
</dbReference>
<protein>
    <submittedName>
        <fullName evidence="7">Uncharacterized protein</fullName>
    </submittedName>
</protein>
<reference evidence="7" key="1">
    <citation type="submission" date="2020-10" db="EMBL/GenBank/DDBJ databases">
        <authorList>
            <person name="Kikuchi T."/>
        </authorList>
    </citation>
    <scope>NUCLEOTIDE SEQUENCE</scope>
    <source>
        <strain evidence="7">NKZ352</strain>
    </source>
</reference>
<evidence type="ECO:0000256" key="5">
    <source>
        <dbReference type="ARBA" id="ARBA00023136"/>
    </source>
</evidence>
<comment type="similarity">
    <text evidence="2">Belongs to the unc-93 family.</text>
</comment>
<evidence type="ECO:0000256" key="3">
    <source>
        <dbReference type="ARBA" id="ARBA00022692"/>
    </source>
</evidence>
<keyword evidence="8" id="KW-1185">Reference proteome</keyword>
<feature type="transmembrane region" description="Helical" evidence="6">
    <location>
        <begin position="142"/>
        <end position="166"/>
    </location>
</feature>
<evidence type="ECO:0000313" key="7">
    <source>
        <dbReference type="EMBL" id="CAD6194133.1"/>
    </source>
</evidence>